<keyword evidence="5" id="KW-1278">Translocase</keyword>
<evidence type="ECO:0000256" key="1">
    <source>
        <dbReference type="ARBA" id="ARBA00022448"/>
    </source>
</evidence>
<dbReference type="InterPro" id="IPR050093">
    <property type="entry name" value="ABC_SmlMolc_Importer"/>
</dbReference>
<gene>
    <name evidence="9" type="ORF">EES38_12810</name>
</gene>
<evidence type="ECO:0000313" key="10">
    <source>
        <dbReference type="Proteomes" id="UP000281112"/>
    </source>
</evidence>
<dbReference type="AlphaFoldDB" id="A0A3N9TEZ1"/>
<dbReference type="CDD" id="cd03296">
    <property type="entry name" value="ABC_CysA_sulfate_importer"/>
    <property type="match status" value="1"/>
</dbReference>
<dbReference type="Pfam" id="PF12857">
    <property type="entry name" value="TOBE_3"/>
    <property type="match status" value="1"/>
</dbReference>
<organism evidence="9 10">
    <name type="scientific">Vibrio viridaestus</name>
    <dbReference type="NCBI Taxonomy" id="2487322"/>
    <lineage>
        <taxon>Bacteria</taxon>
        <taxon>Pseudomonadati</taxon>
        <taxon>Pseudomonadota</taxon>
        <taxon>Gammaproteobacteria</taxon>
        <taxon>Vibrionales</taxon>
        <taxon>Vibrionaceae</taxon>
        <taxon>Vibrio</taxon>
    </lineage>
</organism>
<sequence>MSIRLENISKTFGKFQALSPLDLNIKDGEMIGLLGPSGSGKTTLLRIIAGLEGADSGQIHFGERNVTNLHVRDRRVGFVFQNYALFRHMTVADNVAFGLQVMERRKRPSQAEIKKRVKQLLETVQLGHLANRYPEQLSGGQKQRIALARALATEPEVLLLDEPFGALDAKVRKDLRRWLRSLHDELGFTSVFVTHDQDEALELSDRVVVMSNGKIEQVDAPVQLYAKPNSRFVFDFLGNVNIYKAKLENKRWDNGASFILPPEVKETQQDGLLYVRSHEITLSDKDNSQASLPFEISSINPVGAEVRVELTPDGWESDDVWEAKLTHSSLHDKAIYRGAKVFATPQIGYFFGNDGNPSPTVLRWPFLAEGNVNFEI</sequence>
<keyword evidence="2" id="KW-1003">Cell membrane</keyword>
<dbReference type="InterPro" id="IPR003439">
    <property type="entry name" value="ABC_transporter-like_ATP-bd"/>
</dbReference>
<protein>
    <submittedName>
        <fullName evidence="9">Sulfate/molybdate ABC transporter ATP-binding protein</fullName>
    </submittedName>
</protein>
<name>A0A3N9TEZ1_9VIBR</name>
<keyword evidence="10" id="KW-1185">Reference proteome</keyword>
<dbReference type="GO" id="GO:0016887">
    <property type="term" value="F:ATP hydrolysis activity"/>
    <property type="evidence" value="ECO:0007669"/>
    <property type="project" value="InterPro"/>
</dbReference>
<dbReference type="SMART" id="SM00382">
    <property type="entry name" value="AAA"/>
    <property type="match status" value="1"/>
</dbReference>
<dbReference type="GO" id="GO:0005524">
    <property type="term" value="F:ATP binding"/>
    <property type="evidence" value="ECO:0007669"/>
    <property type="project" value="UniProtKB-KW"/>
</dbReference>
<dbReference type="NCBIfam" id="TIGR00968">
    <property type="entry name" value="3a0106s01"/>
    <property type="match status" value="1"/>
</dbReference>
<dbReference type="GO" id="GO:0043190">
    <property type="term" value="C:ATP-binding cassette (ABC) transporter complex"/>
    <property type="evidence" value="ECO:0007669"/>
    <property type="project" value="InterPro"/>
</dbReference>
<reference evidence="9 10" key="1">
    <citation type="submission" date="2018-11" db="EMBL/GenBank/DDBJ databases">
        <title>Vibrio LJC006 sp. nov., isolated from seawater during the bloom of the enteromorpha.</title>
        <authorList>
            <person name="Liang J."/>
        </authorList>
    </citation>
    <scope>NUCLEOTIDE SEQUENCE [LARGE SCALE GENOMIC DNA]</scope>
    <source>
        <strain evidence="9 10">LJC006</strain>
    </source>
</reference>
<comment type="caution">
    <text evidence="9">The sequence shown here is derived from an EMBL/GenBank/DDBJ whole genome shotgun (WGS) entry which is preliminary data.</text>
</comment>
<evidence type="ECO:0000259" key="8">
    <source>
        <dbReference type="PROSITE" id="PS50893"/>
    </source>
</evidence>
<proteinExistence type="predicted"/>
<keyword evidence="7" id="KW-0472">Membrane</keyword>
<dbReference type="Proteomes" id="UP000281112">
    <property type="component" value="Unassembled WGS sequence"/>
</dbReference>
<evidence type="ECO:0000256" key="5">
    <source>
        <dbReference type="ARBA" id="ARBA00022967"/>
    </source>
</evidence>
<feature type="domain" description="ABC transporter" evidence="8">
    <location>
        <begin position="3"/>
        <end position="237"/>
    </location>
</feature>
<keyword evidence="4 9" id="KW-0067">ATP-binding</keyword>
<accession>A0A3N9TEZ1</accession>
<dbReference type="RefSeq" id="WP_124937594.1">
    <property type="nucleotide sequence ID" value="NZ_RJVQ01000005.1"/>
</dbReference>
<dbReference type="Gene3D" id="3.40.50.300">
    <property type="entry name" value="P-loop containing nucleotide triphosphate hydrolases"/>
    <property type="match status" value="1"/>
</dbReference>
<evidence type="ECO:0000256" key="6">
    <source>
        <dbReference type="ARBA" id="ARBA00023032"/>
    </source>
</evidence>
<dbReference type="InterPro" id="IPR003593">
    <property type="entry name" value="AAA+_ATPase"/>
</dbReference>
<dbReference type="PANTHER" id="PTHR42781:SF4">
    <property type="entry name" value="SPERMIDINE_PUTRESCINE IMPORT ATP-BINDING PROTEIN POTA"/>
    <property type="match status" value="1"/>
</dbReference>
<dbReference type="PANTHER" id="PTHR42781">
    <property type="entry name" value="SPERMIDINE/PUTRESCINE IMPORT ATP-BINDING PROTEIN POTA"/>
    <property type="match status" value="1"/>
</dbReference>
<dbReference type="SUPFAM" id="SSF52540">
    <property type="entry name" value="P-loop containing nucleoside triphosphate hydrolases"/>
    <property type="match status" value="1"/>
</dbReference>
<dbReference type="InterPro" id="IPR017871">
    <property type="entry name" value="ABC_transporter-like_CS"/>
</dbReference>
<evidence type="ECO:0000256" key="2">
    <source>
        <dbReference type="ARBA" id="ARBA00022475"/>
    </source>
</evidence>
<dbReference type="EMBL" id="RJVQ01000005">
    <property type="protein sequence ID" value="RQW62600.1"/>
    <property type="molecule type" value="Genomic_DNA"/>
</dbReference>
<evidence type="ECO:0000256" key="4">
    <source>
        <dbReference type="ARBA" id="ARBA00022840"/>
    </source>
</evidence>
<dbReference type="PROSITE" id="PS50893">
    <property type="entry name" value="ABC_TRANSPORTER_2"/>
    <property type="match status" value="1"/>
</dbReference>
<evidence type="ECO:0000256" key="3">
    <source>
        <dbReference type="ARBA" id="ARBA00022741"/>
    </source>
</evidence>
<dbReference type="InterPro" id="IPR027417">
    <property type="entry name" value="P-loop_NTPase"/>
</dbReference>
<dbReference type="PROSITE" id="PS00211">
    <property type="entry name" value="ABC_TRANSPORTER_1"/>
    <property type="match status" value="1"/>
</dbReference>
<dbReference type="InterPro" id="IPR024765">
    <property type="entry name" value="TOBE-like"/>
</dbReference>
<keyword evidence="6" id="KW-0764">Sulfate transport</keyword>
<dbReference type="Pfam" id="PF00005">
    <property type="entry name" value="ABC_tran"/>
    <property type="match status" value="1"/>
</dbReference>
<evidence type="ECO:0000256" key="7">
    <source>
        <dbReference type="ARBA" id="ARBA00023136"/>
    </source>
</evidence>
<dbReference type="InterPro" id="IPR005666">
    <property type="entry name" value="Sulph_transpt1"/>
</dbReference>
<keyword evidence="1" id="KW-0813">Transport</keyword>
<dbReference type="OrthoDB" id="9802264at2"/>
<keyword evidence="3" id="KW-0547">Nucleotide-binding</keyword>
<evidence type="ECO:0000313" key="9">
    <source>
        <dbReference type="EMBL" id="RQW62600.1"/>
    </source>
</evidence>
<dbReference type="GO" id="GO:0015419">
    <property type="term" value="F:ABC-type sulfate transporter activity"/>
    <property type="evidence" value="ECO:0007669"/>
    <property type="project" value="InterPro"/>
</dbReference>
<dbReference type="FunFam" id="3.40.50.300:FF:000227">
    <property type="entry name" value="Sulfate/thiosulfate import ATP-binding protein CysA"/>
    <property type="match status" value="1"/>
</dbReference>